<dbReference type="InterPro" id="IPR037066">
    <property type="entry name" value="Plug_dom_sf"/>
</dbReference>
<dbReference type="eggNOG" id="COG1629">
    <property type="taxonomic scope" value="Bacteria"/>
</dbReference>
<feature type="short sequence motif" description="TonB box" evidence="10">
    <location>
        <begin position="42"/>
        <end position="48"/>
    </location>
</feature>
<dbReference type="EMBL" id="AVPS01000010">
    <property type="protein sequence ID" value="KGM50855.1"/>
    <property type="molecule type" value="Genomic_DNA"/>
</dbReference>
<dbReference type="OrthoDB" id="6276154at2"/>
<evidence type="ECO:0000256" key="3">
    <source>
        <dbReference type="ARBA" id="ARBA00022452"/>
    </source>
</evidence>
<evidence type="ECO:0000259" key="13">
    <source>
        <dbReference type="Pfam" id="PF00593"/>
    </source>
</evidence>
<evidence type="ECO:0000256" key="12">
    <source>
        <dbReference type="SAM" id="SignalP"/>
    </source>
</evidence>
<gene>
    <name evidence="15" type="ORF">N792_02480</name>
</gene>
<keyword evidence="2 9" id="KW-0813">Transport</keyword>
<dbReference type="InterPro" id="IPR012910">
    <property type="entry name" value="Plug_dom"/>
</dbReference>
<dbReference type="PANTHER" id="PTHR47234:SF2">
    <property type="entry name" value="TONB-DEPENDENT RECEPTOR"/>
    <property type="match status" value="1"/>
</dbReference>
<dbReference type="eggNOG" id="COG4771">
    <property type="taxonomic scope" value="Bacteria"/>
</dbReference>
<reference evidence="15 16" key="1">
    <citation type="submission" date="2013-08" db="EMBL/GenBank/DDBJ databases">
        <title>Genome sequencing of Lysobacter.</title>
        <authorList>
            <person name="Zhang S."/>
            <person name="Wang G."/>
        </authorList>
    </citation>
    <scope>NUCLEOTIDE SEQUENCE [LARGE SCALE GENOMIC DNA]</scope>
    <source>
        <strain evidence="15 16">Ko07</strain>
    </source>
</reference>
<name>A0A0A0EKR8_9GAMM</name>
<protein>
    <submittedName>
        <fullName evidence="15">TonB-dependent receptor</fullName>
    </submittedName>
</protein>
<dbReference type="Gene3D" id="2.40.170.20">
    <property type="entry name" value="TonB-dependent receptor, beta-barrel domain"/>
    <property type="match status" value="1"/>
</dbReference>
<keyword evidence="3 9" id="KW-1134">Transmembrane beta strand</keyword>
<dbReference type="RefSeq" id="WP_036195612.1">
    <property type="nucleotide sequence ID" value="NZ_AVPS01000010.1"/>
</dbReference>
<dbReference type="CDD" id="cd01347">
    <property type="entry name" value="ligand_gated_channel"/>
    <property type="match status" value="1"/>
</dbReference>
<evidence type="ECO:0000313" key="16">
    <source>
        <dbReference type="Proteomes" id="UP000030017"/>
    </source>
</evidence>
<dbReference type="Pfam" id="PF00593">
    <property type="entry name" value="TonB_dep_Rec_b-barrel"/>
    <property type="match status" value="1"/>
</dbReference>
<accession>A0A0A0EKR8</accession>
<dbReference type="GO" id="GO:0009279">
    <property type="term" value="C:cell outer membrane"/>
    <property type="evidence" value="ECO:0007669"/>
    <property type="project" value="UniProtKB-SubCell"/>
</dbReference>
<evidence type="ECO:0000256" key="6">
    <source>
        <dbReference type="ARBA" id="ARBA00023077"/>
    </source>
</evidence>
<comment type="subcellular location">
    <subcellularLocation>
        <location evidence="1 9">Cell outer membrane</location>
        <topology evidence="1 9">Multi-pass membrane protein</topology>
    </subcellularLocation>
</comment>
<proteinExistence type="inferred from homology"/>
<evidence type="ECO:0000256" key="4">
    <source>
        <dbReference type="ARBA" id="ARBA00022692"/>
    </source>
</evidence>
<dbReference type="STRING" id="1122185.N792_02480"/>
<keyword evidence="7 9" id="KW-0472">Membrane</keyword>
<evidence type="ECO:0000256" key="11">
    <source>
        <dbReference type="RuleBase" id="RU003357"/>
    </source>
</evidence>
<keyword evidence="6 10" id="KW-0798">TonB box</keyword>
<evidence type="ECO:0000256" key="2">
    <source>
        <dbReference type="ARBA" id="ARBA00022448"/>
    </source>
</evidence>
<dbReference type="InterPro" id="IPR036942">
    <property type="entry name" value="Beta-barrel_TonB_sf"/>
</dbReference>
<keyword evidence="4 9" id="KW-0812">Transmembrane</keyword>
<dbReference type="PROSITE" id="PS00430">
    <property type="entry name" value="TONB_DEPENDENT_REC_1"/>
    <property type="match status" value="1"/>
</dbReference>
<dbReference type="Proteomes" id="UP000030017">
    <property type="component" value="Unassembled WGS sequence"/>
</dbReference>
<comment type="caution">
    <text evidence="15">The sequence shown here is derived from an EMBL/GenBank/DDBJ whole genome shotgun (WGS) entry which is preliminary data.</text>
</comment>
<feature type="signal peptide" evidence="12">
    <location>
        <begin position="1"/>
        <end position="26"/>
    </location>
</feature>
<dbReference type="InterPro" id="IPR000531">
    <property type="entry name" value="Beta-barrel_TonB"/>
</dbReference>
<evidence type="ECO:0000256" key="9">
    <source>
        <dbReference type="PROSITE-ProRule" id="PRU01360"/>
    </source>
</evidence>
<evidence type="ECO:0000256" key="8">
    <source>
        <dbReference type="ARBA" id="ARBA00023237"/>
    </source>
</evidence>
<feature type="domain" description="TonB-dependent receptor-like beta-barrel" evidence="13">
    <location>
        <begin position="332"/>
        <end position="869"/>
    </location>
</feature>
<keyword evidence="5 12" id="KW-0732">Signal</keyword>
<comment type="similarity">
    <text evidence="9 11">Belongs to the TonB-dependent receptor family.</text>
</comment>
<organism evidence="15 16">
    <name type="scientific">Lysobacter concretionis Ko07 = DSM 16239</name>
    <dbReference type="NCBI Taxonomy" id="1122185"/>
    <lineage>
        <taxon>Bacteria</taxon>
        <taxon>Pseudomonadati</taxon>
        <taxon>Pseudomonadota</taxon>
        <taxon>Gammaproteobacteria</taxon>
        <taxon>Lysobacterales</taxon>
        <taxon>Lysobacteraceae</taxon>
        <taxon>Novilysobacter</taxon>
    </lineage>
</organism>
<dbReference type="PROSITE" id="PS52016">
    <property type="entry name" value="TONB_DEPENDENT_REC_3"/>
    <property type="match status" value="1"/>
</dbReference>
<feature type="domain" description="TonB-dependent receptor plug" evidence="14">
    <location>
        <begin position="59"/>
        <end position="171"/>
    </location>
</feature>
<keyword evidence="15" id="KW-0675">Receptor</keyword>
<dbReference type="InterPro" id="IPR010916">
    <property type="entry name" value="TonB_box_CS"/>
</dbReference>
<evidence type="ECO:0000256" key="7">
    <source>
        <dbReference type="ARBA" id="ARBA00023136"/>
    </source>
</evidence>
<dbReference type="PANTHER" id="PTHR47234">
    <property type="match status" value="1"/>
</dbReference>
<dbReference type="SUPFAM" id="SSF56935">
    <property type="entry name" value="Porins"/>
    <property type="match status" value="1"/>
</dbReference>
<evidence type="ECO:0000256" key="5">
    <source>
        <dbReference type="ARBA" id="ARBA00022729"/>
    </source>
</evidence>
<evidence type="ECO:0000259" key="14">
    <source>
        <dbReference type="Pfam" id="PF07715"/>
    </source>
</evidence>
<feature type="chain" id="PRO_5001969188" evidence="12">
    <location>
        <begin position="27"/>
        <end position="905"/>
    </location>
</feature>
<evidence type="ECO:0000256" key="1">
    <source>
        <dbReference type="ARBA" id="ARBA00004571"/>
    </source>
</evidence>
<dbReference type="Gene3D" id="2.170.130.10">
    <property type="entry name" value="TonB-dependent receptor, plug domain"/>
    <property type="match status" value="1"/>
</dbReference>
<dbReference type="Pfam" id="PF07715">
    <property type="entry name" value="Plug"/>
    <property type="match status" value="1"/>
</dbReference>
<keyword evidence="16" id="KW-1185">Reference proteome</keyword>
<evidence type="ECO:0000313" key="15">
    <source>
        <dbReference type="EMBL" id="KGM50855.1"/>
    </source>
</evidence>
<evidence type="ECO:0000256" key="10">
    <source>
        <dbReference type="PROSITE-ProRule" id="PRU10143"/>
    </source>
</evidence>
<sequence>MFCKRNHLALVIGVLLSAGIATPASAQSADAAEKSVAATLDSVTVTGSNIKGAAISGVGPVSIIDAEAIERSGAISVETLLQRIPASAGSAGSQTSAYWTGDGWGTAQVNLRGLGASRTLVLINGRRMVNGGTGANSAVDLNTIPLSMIERIEVLKDGASAIYGADAVAGVVNIITKRKFDGAKLAVMYGQTAQGDGEETSADLTFGTNGERGSILLGVTYNESKAVPMASRAPCNLAERGGELVCVGSSATTGGRAVLADGTMVNFNQTPGGNGDAYERYDGSKHNVNNNGYLNAVNPVKRYGVTALGEYDLTEDTRLYGEFLYTNRSSHQSTAPGTVGTFRTIRIGANHPTNPTGQDLTLIRRNLKEAGPRIAFQDVDTFRGVLGLEGAFGETWSWDASMNYGRNTAEDGFTNVVNLDRFDATLDRSRCSTTPGAAIPCADYLGYGDLTQEAIDYITYKSINNGGNSMMAFQGKVSGQLFELPAGTVGMAAGVEVRTERGWRNPDILTQQGIANTNRADIIAGEYKAKEAFVEWLVPLLADMPLVQRLDLSAAVRYSDYELFGDDTNYKLGLDWQMTDSFKIRGTTSTAFRVPSIPQLFGGVTTGNLTTTDPCSGWSSMPSSSVVAQNCKADGVPPGYTQLGNMVLTYGGGNIDLKPEDAKTLTVGMAWTPTFTDGLTLTLDYYKIDISNAVASVAGSTKLAICYNTPGMAHPFCSDSNFTRNPVTGEIDYLSSRPVNAADETASGVDLGLVWQFPIGGLQALVDLDMSYLKEYSVRPYANANLIEYAGKITGGRGSYAHWRGLGTFGLTGDRWSGNYTVQFIGKAEDINASKGDIGASVGNIFYHNLQADYSLTKAIKVSAGIDNLFDKSAPFIQSYTDANTDTMTYDLLGRRWNLRFSYSW</sequence>
<keyword evidence="8 9" id="KW-0998">Cell outer membrane</keyword>
<dbReference type="InterPro" id="IPR039426">
    <property type="entry name" value="TonB-dep_rcpt-like"/>
</dbReference>
<dbReference type="AlphaFoldDB" id="A0A0A0EKR8"/>